<name>A0ABS4BIR1_9HYPH</name>
<proteinExistence type="inferred from homology"/>
<feature type="transmembrane region" description="Helical" evidence="9">
    <location>
        <begin position="55"/>
        <end position="76"/>
    </location>
</feature>
<keyword evidence="10" id="KW-0966">Cell projection</keyword>
<comment type="function">
    <text evidence="9">Role in flagellar biosynthesis.</text>
</comment>
<keyword evidence="10" id="KW-0969">Cilium</keyword>
<dbReference type="RefSeq" id="WP_209595131.1">
    <property type="nucleotide sequence ID" value="NZ_JAGJCF010000009.1"/>
</dbReference>
<dbReference type="PRINTS" id="PR00952">
    <property type="entry name" value="TYPE3IMQPROT"/>
</dbReference>
<sequence>MNEAEAIEIVQSAVWTIVAACGPAVGAAMVVGVAIALFQALTQIQEVTLTFVPKILAIFVVIAMTASFTGAQVYAFTQESYSRIETGFDR</sequence>
<evidence type="ECO:0000313" key="10">
    <source>
        <dbReference type="EMBL" id="MBP0616650.1"/>
    </source>
</evidence>
<keyword evidence="6 9" id="KW-1133">Transmembrane helix</keyword>
<feature type="transmembrane region" description="Helical" evidence="9">
    <location>
        <begin position="12"/>
        <end position="35"/>
    </location>
</feature>
<accession>A0ABS4BIR1</accession>
<dbReference type="PIRSF" id="PIRSF004669">
    <property type="entry name" value="FliQ"/>
    <property type="match status" value="1"/>
</dbReference>
<reference evidence="10 11" key="1">
    <citation type="submission" date="2021-04" db="EMBL/GenBank/DDBJ databases">
        <title>Whole genome sequence of Jiella sp. KSK16Y-1.</title>
        <authorList>
            <person name="Tuo L."/>
        </authorList>
    </citation>
    <scope>NUCLEOTIDE SEQUENCE [LARGE SCALE GENOMIC DNA]</scope>
    <source>
        <strain evidence="10 11">KSK16Y-1</strain>
    </source>
</reference>
<evidence type="ECO:0000256" key="1">
    <source>
        <dbReference type="ARBA" id="ARBA00004651"/>
    </source>
</evidence>
<keyword evidence="4 9" id="KW-1003">Cell membrane</keyword>
<comment type="similarity">
    <text evidence="2 9">Belongs to the FliQ/MopD/SpaQ family.</text>
</comment>
<dbReference type="InterPro" id="IPR002191">
    <property type="entry name" value="Bac_export_3"/>
</dbReference>
<evidence type="ECO:0000256" key="7">
    <source>
        <dbReference type="ARBA" id="ARBA00023136"/>
    </source>
</evidence>
<comment type="subcellular location">
    <subcellularLocation>
        <location evidence="1 9">Cell membrane</location>
        <topology evidence="1">Multi-pass membrane protein</topology>
    </subcellularLocation>
    <subcellularLocation>
        <location evidence="9">Bacterial flagellum basal body</location>
    </subcellularLocation>
</comment>
<evidence type="ECO:0000256" key="6">
    <source>
        <dbReference type="ARBA" id="ARBA00022989"/>
    </source>
</evidence>
<dbReference type="NCBIfam" id="TIGR01402">
    <property type="entry name" value="fliQ"/>
    <property type="match status" value="1"/>
</dbReference>
<keyword evidence="8 9" id="KW-0975">Bacterial flagellum</keyword>
<evidence type="ECO:0000313" key="11">
    <source>
        <dbReference type="Proteomes" id="UP000678276"/>
    </source>
</evidence>
<evidence type="ECO:0000256" key="4">
    <source>
        <dbReference type="ARBA" id="ARBA00022475"/>
    </source>
</evidence>
<dbReference type="PANTHER" id="PTHR34040">
    <property type="entry name" value="FLAGELLAR BIOSYNTHETIC PROTEIN FLIQ"/>
    <property type="match status" value="1"/>
</dbReference>
<dbReference type="InterPro" id="IPR006305">
    <property type="entry name" value="FliQ"/>
</dbReference>
<dbReference type="NCBIfam" id="NF004671">
    <property type="entry name" value="PRK06010.1"/>
    <property type="match status" value="1"/>
</dbReference>
<gene>
    <name evidence="9 10" type="primary">fliQ</name>
    <name evidence="10" type="ORF">J6595_13760</name>
</gene>
<keyword evidence="11" id="KW-1185">Reference proteome</keyword>
<keyword evidence="7 9" id="KW-0472">Membrane</keyword>
<dbReference type="EMBL" id="JAGJCF010000009">
    <property type="protein sequence ID" value="MBP0616650.1"/>
    <property type="molecule type" value="Genomic_DNA"/>
</dbReference>
<evidence type="ECO:0000256" key="8">
    <source>
        <dbReference type="ARBA" id="ARBA00023143"/>
    </source>
</evidence>
<comment type="caution">
    <text evidence="10">The sequence shown here is derived from an EMBL/GenBank/DDBJ whole genome shotgun (WGS) entry which is preliminary data.</text>
</comment>
<evidence type="ECO:0000256" key="9">
    <source>
        <dbReference type="RuleBase" id="RU364090"/>
    </source>
</evidence>
<evidence type="ECO:0000256" key="3">
    <source>
        <dbReference type="ARBA" id="ARBA00021718"/>
    </source>
</evidence>
<protein>
    <recommendedName>
        <fullName evidence="3 9">Flagellar biosynthetic protein FliQ</fullName>
    </recommendedName>
</protein>
<keyword evidence="5 9" id="KW-0812">Transmembrane</keyword>
<keyword evidence="10" id="KW-0282">Flagellum</keyword>
<organism evidence="10 11">
    <name type="scientific">Jiella mangrovi</name>
    <dbReference type="NCBI Taxonomy" id="2821407"/>
    <lineage>
        <taxon>Bacteria</taxon>
        <taxon>Pseudomonadati</taxon>
        <taxon>Pseudomonadota</taxon>
        <taxon>Alphaproteobacteria</taxon>
        <taxon>Hyphomicrobiales</taxon>
        <taxon>Aurantimonadaceae</taxon>
        <taxon>Jiella</taxon>
    </lineage>
</organism>
<evidence type="ECO:0000256" key="5">
    <source>
        <dbReference type="ARBA" id="ARBA00022692"/>
    </source>
</evidence>
<dbReference type="PANTHER" id="PTHR34040:SF2">
    <property type="entry name" value="FLAGELLAR BIOSYNTHETIC PROTEIN FLIQ"/>
    <property type="match status" value="1"/>
</dbReference>
<dbReference type="Pfam" id="PF01313">
    <property type="entry name" value="Bac_export_3"/>
    <property type="match status" value="1"/>
</dbReference>
<evidence type="ECO:0000256" key="2">
    <source>
        <dbReference type="ARBA" id="ARBA00006156"/>
    </source>
</evidence>
<dbReference type="Proteomes" id="UP000678276">
    <property type="component" value="Unassembled WGS sequence"/>
</dbReference>